<comment type="similarity">
    <text evidence="2">Belongs to the CD225/Dispanin family.</text>
</comment>
<sequence>MISPPTASTIRREVHVQPEDHLALSVFVLACCFSPAGIVALVKSIEVCTVGVRFRAGDYSGALESSRFAKAWARGGFICGTVTWLLVAIFTSGYIVFIYSVINEAVHEETAGNSHGFHYSSHNLKQFNM</sequence>
<dbReference type="Proteomes" id="UP001152320">
    <property type="component" value="Chromosome 1"/>
</dbReference>
<keyword evidence="8" id="KW-1185">Reference proteome</keyword>
<evidence type="ECO:0000256" key="1">
    <source>
        <dbReference type="ARBA" id="ARBA00004370"/>
    </source>
</evidence>
<dbReference type="EMBL" id="JAIZAY010000001">
    <property type="protein sequence ID" value="KAJ8049825.1"/>
    <property type="molecule type" value="Genomic_DNA"/>
</dbReference>
<reference evidence="7" key="1">
    <citation type="submission" date="2021-10" db="EMBL/GenBank/DDBJ databases">
        <title>Tropical sea cucumber genome reveals ecological adaptation and Cuvierian tubules defense mechanism.</title>
        <authorList>
            <person name="Chen T."/>
        </authorList>
    </citation>
    <scope>NUCLEOTIDE SEQUENCE</scope>
    <source>
        <strain evidence="7">Nanhai2018</strain>
        <tissue evidence="7">Muscle</tissue>
    </source>
</reference>
<comment type="subcellular location">
    <subcellularLocation>
        <location evidence="1">Membrane</location>
    </subcellularLocation>
</comment>
<accession>A0A9Q1CRR5</accession>
<feature type="transmembrane region" description="Helical" evidence="6">
    <location>
        <begin position="77"/>
        <end position="102"/>
    </location>
</feature>
<dbReference type="GO" id="GO:0016020">
    <property type="term" value="C:membrane"/>
    <property type="evidence" value="ECO:0007669"/>
    <property type="project" value="UniProtKB-SubCell"/>
</dbReference>
<evidence type="ECO:0000256" key="4">
    <source>
        <dbReference type="ARBA" id="ARBA00022989"/>
    </source>
</evidence>
<protein>
    <submittedName>
        <fullName evidence="7">Uncharacterized protein</fullName>
    </submittedName>
</protein>
<dbReference type="Pfam" id="PF04505">
    <property type="entry name" value="CD225"/>
    <property type="match status" value="1"/>
</dbReference>
<keyword evidence="3 6" id="KW-0812">Transmembrane</keyword>
<evidence type="ECO:0000256" key="6">
    <source>
        <dbReference type="SAM" id="Phobius"/>
    </source>
</evidence>
<comment type="caution">
    <text evidence="7">The sequence shown here is derived from an EMBL/GenBank/DDBJ whole genome shotgun (WGS) entry which is preliminary data.</text>
</comment>
<gene>
    <name evidence="7" type="ORF">HOLleu_02741</name>
</gene>
<proteinExistence type="inferred from homology"/>
<keyword evidence="5 6" id="KW-0472">Membrane</keyword>
<dbReference type="AlphaFoldDB" id="A0A9Q1CRR5"/>
<evidence type="ECO:0000256" key="2">
    <source>
        <dbReference type="ARBA" id="ARBA00006843"/>
    </source>
</evidence>
<evidence type="ECO:0000256" key="5">
    <source>
        <dbReference type="ARBA" id="ARBA00023136"/>
    </source>
</evidence>
<keyword evidence="4 6" id="KW-1133">Transmembrane helix</keyword>
<name>A0A9Q1CRR5_HOLLE</name>
<dbReference type="PANTHER" id="PTHR14948">
    <property type="entry name" value="NG5"/>
    <property type="match status" value="1"/>
</dbReference>
<feature type="transmembrane region" description="Helical" evidence="6">
    <location>
        <begin position="22"/>
        <end position="42"/>
    </location>
</feature>
<dbReference type="OrthoDB" id="6083617at2759"/>
<dbReference type="InterPro" id="IPR051423">
    <property type="entry name" value="CD225/Dispanin"/>
</dbReference>
<evidence type="ECO:0000256" key="3">
    <source>
        <dbReference type="ARBA" id="ARBA00022692"/>
    </source>
</evidence>
<evidence type="ECO:0000313" key="7">
    <source>
        <dbReference type="EMBL" id="KAJ8049825.1"/>
    </source>
</evidence>
<evidence type="ECO:0000313" key="8">
    <source>
        <dbReference type="Proteomes" id="UP001152320"/>
    </source>
</evidence>
<dbReference type="PANTHER" id="PTHR14948:SF44">
    <property type="entry name" value="PROLINE-RICH TRANSMEMBRANE PROTEIN 1-LIKE"/>
    <property type="match status" value="1"/>
</dbReference>
<dbReference type="InterPro" id="IPR007593">
    <property type="entry name" value="CD225/Dispanin_fam"/>
</dbReference>
<organism evidence="7 8">
    <name type="scientific">Holothuria leucospilota</name>
    <name type="common">Black long sea cucumber</name>
    <name type="synonym">Mertensiothuria leucospilota</name>
    <dbReference type="NCBI Taxonomy" id="206669"/>
    <lineage>
        <taxon>Eukaryota</taxon>
        <taxon>Metazoa</taxon>
        <taxon>Echinodermata</taxon>
        <taxon>Eleutherozoa</taxon>
        <taxon>Echinozoa</taxon>
        <taxon>Holothuroidea</taxon>
        <taxon>Aspidochirotacea</taxon>
        <taxon>Aspidochirotida</taxon>
        <taxon>Holothuriidae</taxon>
        <taxon>Holothuria</taxon>
    </lineage>
</organism>